<dbReference type="InterPro" id="IPR036388">
    <property type="entry name" value="WH-like_DNA-bd_sf"/>
</dbReference>
<evidence type="ECO:0000256" key="2">
    <source>
        <dbReference type="ARBA" id="ARBA00023015"/>
    </source>
</evidence>
<gene>
    <name evidence="8" type="ORF">QPX45_04505</name>
</gene>
<dbReference type="InterPro" id="IPR007627">
    <property type="entry name" value="RNA_pol_sigma70_r2"/>
</dbReference>
<evidence type="ECO:0000256" key="1">
    <source>
        <dbReference type="ARBA" id="ARBA00010641"/>
    </source>
</evidence>
<dbReference type="Proteomes" id="UP001243856">
    <property type="component" value="Unassembled WGS sequence"/>
</dbReference>
<keyword evidence="3" id="KW-0731">Sigma factor</keyword>
<dbReference type="SUPFAM" id="SSF88659">
    <property type="entry name" value="Sigma3 and sigma4 domains of RNA polymerase sigma factors"/>
    <property type="match status" value="1"/>
</dbReference>
<feature type="domain" description="RNA polymerase sigma factor 70 region 4 type 2" evidence="7">
    <location>
        <begin position="169"/>
        <end position="219"/>
    </location>
</feature>
<dbReference type="InterPro" id="IPR014284">
    <property type="entry name" value="RNA_pol_sigma-70_dom"/>
</dbReference>
<dbReference type="RefSeq" id="WP_236658146.1">
    <property type="nucleotide sequence ID" value="NZ_CBCRTU010000004.1"/>
</dbReference>
<evidence type="ECO:0000256" key="3">
    <source>
        <dbReference type="ARBA" id="ARBA00023082"/>
    </source>
</evidence>
<keyword evidence="9" id="KW-1185">Reference proteome</keyword>
<proteinExistence type="inferred from homology"/>
<reference evidence="8 9" key="1">
    <citation type="submission" date="2023-05" db="EMBL/GenBank/DDBJ databases">
        <title>Metabolic capabilities are highly conserved among human nasal-associated Corynebacterium species in pangenomic analyses.</title>
        <authorList>
            <person name="Tran T.H."/>
            <person name="Roberts A.Q."/>
            <person name="Escapa I.F."/>
            <person name="Gao W."/>
            <person name="Conlan S."/>
            <person name="Kong H."/>
            <person name="Segre J.A."/>
            <person name="Kelly M.S."/>
            <person name="Lemon K.P."/>
        </authorList>
    </citation>
    <scope>NUCLEOTIDE SEQUENCE [LARGE SCALE GENOMIC DNA]</scope>
    <source>
        <strain evidence="8 9">KPL2811</strain>
    </source>
</reference>
<evidence type="ECO:0000313" key="9">
    <source>
        <dbReference type="Proteomes" id="UP001243856"/>
    </source>
</evidence>
<dbReference type="SUPFAM" id="SSF88946">
    <property type="entry name" value="Sigma2 domain of RNA polymerase sigma factors"/>
    <property type="match status" value="1"/>
</dbReference>
<keyword evidence="5" id="KW-0804">Transcription</keyword>
<dbReference type="Gene3D" id="1.10.10.10">
    <property type="entry name" value="Winged helix-like DNA-binding domain superfamily/Winged helix DNA-binding domain"/>
    <property type="match status" value="1"/>
</dbReference>
<dbReference type="InterPro" id="IPR013325">
    <property type="entry name" value="RNA_pol_sigma_r2"/>
</dbReference>
<comment type="similarity">
    <text evidence="1">Belongs to the sigma-70 factor family. ECF subfamily.</text>
</comment>
<dbReference type="Pfam" id="PF04542">
    <property type="entry name" value="Sigma70_r2"/>
    <property type="match status" value="1"/>
</dbReference>
<organism evidence="8 9">
    <name type="scientific">Corynebacterium propinquum</name>
    <dbReference type="NCBI Taxonomy" id="43769"/>
    <lineage>
        <taxon>Bacteria</taxon>
        <taxon>Bacillati</taxon>
        <taxon>Actinomycetota</taxon>
        <taxon>Actinomycetes</taxon>
        <taxon>Mycobacteriales</taxon>
        <taxon>Corynebacteriaceae</taxon>
        <taxon>Corynebacterium</taxon>
    </lineage>
</organism>
<evidence type="ECO:0000259" key="7">
    <source>
        <dbReference type="Pfam" id="PF08281"/>
    </source>
</evidence>
<evidence type="ECO:0000256" key="4">
    <source>
        <dbReference type="ARBA" id="ARBA00023125"/>
    </source>
</evidence>
<dbReference type="PANTHER" id="PTHR43133">
    <property type="entry name" value="RNA POLYMERASE ECF-TYPE SIGMA FACTO"/>
    <property type="match status" value="1"/>
</dbReference>
<evidence type="ECO:0000259" key="6">
    <source>
        <dbReference type="Pfam" id="PF04542"/>
    </source>
</evidence>
<dbReference type="PANTHER" id="PTHR43133:SF50">
    <property type="entry name" value="ECF RNA POLYMERASE SIGMA FACTOR SIGM"/>
    <property type="match status" value="1"/>
</dbReference>
<name>A0ABT7G1A7_9CORY</name>
<dbReference type="InterPro" id="IPR039425">
    <property type="entry name" value="RNA_pol_sigma-70-like"/>
</dbReference>
<comment type="caution">
    <text evidence="8">The sequence shown here is derived from an EMBL/GenBank/DDBJ whole genome shotgun (WGS) entry which is preliminary data.</text>
</comment>
<dbReference type="InterPro" id="IPR013324">
    <property type="entry name" value="RNA_pol_sigma_r3/r4-like"/>
</dbReference>
<sequence>MGNTRGTNLQGHNDRGIMAETTHASNGKQSDNKHHTDHSVHTDDTAVHEISDQQLVDDFCSGDASAFSAIFTKHRRRLRGVARRYAGNDHDIDDIVQDAMLKASTKLDTYRAESALTTWLHRLVMNAGYDHLNHKHRRETPTIDADVVPHDRNPALAYDPAGSVDARIYLNDALEQLSPEQREALTLTDIAGYSIFEVAKHQGVAPGTVKSRRWRARQAVREAVENAQASS</sequence>
<evidence type="ECO:0000256" key="5">
    <source>
        <dbReference type="ARBA" id="ARBA00023163"/>
    </source>
</evidence>
<protein>
    <submittedName>
        <fullName evidence="8">Sigma-70 family RNA polymerase sigma factor</fullName>
    </submittedName>
</protein>
<dbReference type="GeneID" id="64188354"/>
<evidence type="ECO:0000313" key="8">
    <source>
        <dbReference type="EMBL" id="MDK4300512.1"/>
    </source>
</evidence>
<feature type="domain" description="RNA polymerase sigma-70 region 2" evidence="6">
    <location>
        <begin position="71"/>
        <end position="137"/>
    </location>
</feature>
<dbReference type="CDD" id="cd06171">
    <property type="entry name" value="Sigma70_r4"/>
    <property type="match status" value="1"/>
</dbReference>
<dbReference type="InterPro" id="IPR013249">
    <property type="entry name" value="RNA_pol_sigma70_r4_t2"/>
</dbReference>
<dbReference type="Pfam" id="PF08281">
    <property type="entry name" value="Sigma70_r4_2"/>
    <property type="match status" value="1"/>
</dbReference>
<accession>A0ABT7G1A7</accession>
<dbReference type="NCBIfam" id="TIGR02937">
    <property type="entry name" value="sigma70-ECF"/>
    <property type="match status" value="1"/>
</dbReference>
<dbReference type="EMBL" id="JASNVK010000006">
    <property type="protein sequence ID" value="MDK4300512.1"/>
    <property type="molecule type" value="Genomic_DNA"/>
</dbReference>
<dbReference type="Gene3D" id="1.10.1740.10">
    <property type="match status" value="1"/>
</dbReference>
<keyword evidence="4" id="KW-0238">DNA-binding</keyword>
<keyword evidence="2" id="KW-0805">Transcription regulation</keyword>